<sequence>MSSHSPVQPRRARVVVASTRAAAGQYADTSGPILVEWLRARGFDTPEPLVVADADMHTAIATMFAEAESLPDVVLTTGGTGITADDHTVDVVAPLIDTPLPGISQAFWHRGLLNSVDTAILSRCVAGIHRGSTFIMTLPGSQSGCNDGIAVLDTIIDHVCDLLARTPSSPPQAHQCCSHSAPDPDYVKAQVGKVIDAFITEDPLEPLAAQAYDDVRTDAMGAVVVFDGLVRDHDGGKRVSNLTYSAHPTSHAVLKKVVARVSVKHPDARIWAAHRVGRLAVGEAAFIVIAAAAHRRSAFDAASAVADEVKASVPIWKEQKMADGSIQWVGL</sequence>
<evidence type="ECO:0000256" key="2">
    <source>
        <dbReference type="ARBA" id="ARBA00023150"/>
    </source>
</evidence>
<dbReference type="InterPro" id="IPR001453">
    <property type="entry name" value="MoaB/Mog_dom"/>
</dbReference>
<evidence type="ECO:0000313" key="4">
    <source>
        <dbReference type="EMBL" id="OWM34426.1"/>
    </source>
</evidence>
<dbReference type="PANTHER" id="PTHR43764">
    <property type="entry name" value="MOLYBDENUM COFACTOR BIOSYNTHESIS"/>
    <property type="match status" value="1"/>
</dbReference>
<dbReference type="CDD" id="cd00886">
    <property type="entry name" value="MogA_MoaB"/>
    <property type="match status" value="1"/>
</dbReference>
<dbReference type="CDD" id="cd00756">
    <property type="entry name" value="MoaE"/>
    <property type="match status" value="1"/>
</dbReference>
<dbReference type="PANTHER" id="PTHR43764:SF1">
    <property type="entry name" value="MOLYBDOPTERIN MOLYBDOTRANSFERASE"/>
    <property type="match status" value="1"/>
</dbReference>
<dbReference type="Proteomes" id="UP000197692">
    <property type="component" value="Unassembled WGS sequence"/>
</dbReference>
<dbReference type="Gene3D" id="3.90.1170.40">
    <property type="entry name" value="Molybdopterin biosynthesis MoaE subunit"/>
    <property type="match status" value="1"/>
</dbReference>
<dbReference type="SMART" id="SM00852">
    <property type="entry name" value="MoCF_biosynth"/>
    <property type="match status" value="1"/>
</dbReference>
<dbReference type="PROSITE" id="PS01078">
    <property type="entry name" value="MOCF_BIOSYNTHESIS_1"/>
    <property type="match status" value="1"/>
</dbReference>
<proteinExistence type="predicted"/>
<keyword evidence="2" id="KW-0501">Molybdenum cofactor biosynthesis</keyword>
<reference evidence="5" key="1">
    <citation type="submission" date="2016-02" db="EMBL/GenBank/DDBJ databases">
        <title>Genomic analyses of a collection of pathogenic Corynebacterium diphtheriae.</title>
        <authorList>
            <person name="Sangal V."/>
            <person name="Titov L."/>
        </authorList>
    </citation>
    <scope>NUCLEOTIDE SEQUENCE [LARGE SCALE GENOMIC DNA]</scope>
    <source>
        <strain evidence="5">1438</strain>
    </source>
</reference>
<protein>
    <submittedName>
        <fullName evidence="4">Molybdenum cofactor biosynthesis protein MoaB</fullName>
    </submittedName>
</protein>
<dbReference type="Pfam" id="PF02391">
    <property type="entry name" value="MoaE"/>
    <property type="match status" value="1"/>
</dbReference>
<evidence type="ECO:0000256" key="1">
    <source>
        <dbReference type="ARBA" id="ARBA00005046"/>
    </source>
</evidence>
<dbReference type="Pfam" id="PF00994">
    <property type="entry name" value="MoCF_biosynth"/>
    <property type="match status" value="1"/>
</dbReference>
<dbReference type="SUPFAM" id="SSF53218">
    <property type="entry name" value="Molybdenum cofactor biosynthesis proteins"/>
    <property type="match status" value="1"/>
</dbReference>
<dbReference type="InterPro" id="IPR036425">
    <property type="entry name" value="MoaB/Mog-like_dom_sf"/>
</dbReference>
<dbReference type="EMBL" id="LSZF01000026">
    <property type="protein sequence ID" value="OWM34426.1"/>
    <property type="molecule type" value="Genomic_DNA"/>
</dbReference>
<dbReference type="RefSeq" id="WP_010934336.1">
    <property type="nucleotide sequence ID" value="NZ_JADQUE010000009.1"/>
</dbReference>
<dbReference type="AlphaFoldDB" id="A0A854NF95"/>
<dbReference type="Gene3D" id="3.40.980.10">
    <property type="entry name" value="MoaB/Mog-like domain"/>
    <property type="match status" value="1"/>
</dbReference>
<organism evidence="4 5">
    <name type="scientific">Corynebacterium diphtheriae bv. mitis</name>
    <dbReference type="NCBI Taxonomy" id="1806053"/>
    <lineage>
        <taxon>Bacteria</taxon>
        <taxon>Bacillati</taxon>
        <taxon>Actinomycetota</taxon>
        <taxon>Actinomycetes</taxon>
        <taxon>Mycobacteriales</taxon>
        <taxon>Corynebacteriaceae</taxon>
        <taxon>Corynebacterium</taxon>
    </lineage>
</organism>
<comment type="caution">
    <text evidence="4">The sequence shown here is derived from an EMBL/GenBank/DDBJ whole genome shotgun (WGS) entry which is preliminary data.</text>
</comment>
<evidence type="ECO:0000259" key="3">
    <source>
        <dbReference type="SMART" id="SM00852"/>
    </source>
</evidence>
<dbReference type="InterPro" id="IPR008284">
    <property type="entry name" value="MoCF_biosynth_CS"/>
</dbReference>
<dbReference type="InterPro" id="IPR036563">
    <property type="entry name" value="MoaE_sf"/>
</dbReference>
<dbReference type="GO" id="GO:0006777">
    <property type="term" value="P:Mo-molybdopterin cofactor biosynthetic process"/>
    <property type="evidence" value="ECO:0007669"/>
    <property type="project" value="UniProtKB-KW"/>
</dbReference>
<gene>
    <name evidence="4" type="ORF">AY602_06990</name>
</gene>
<dbReference type="InterPro" id="IPR003448">
    <property type="entry name" value="Mopterin_biosynth_MoaE"/>
</dbReference>
<name>A0A854NF95_CORDP</name>
<feature type="domain" description="MoaB/Mog" evidence="3">
    <location>
        <begin position="13"/>
        <end position="159"/>
    </location>
</feature>
<accession>A0A854NF95</accession>
<comment type="pathway">
    <text evidence="1">Cofactor biosynthesis; molybdopterin biosynthesis.</text>
</comment>
<dbReference type="SUPFAM" id="SSF54690">
    <property type="entry name" value="Molybdopterin synthase subunit MoaE"/>
    <property type="match status" value="1"/>
</dbReference>
<evidence type="ECO:0000313" key="5">
    <source>
        <dbReference type="Proteomes" id="UP000197692"/>
    </source>
</evidence>
<dbReference type="InterPro" id="IPR051920">
    <property type="entry name" value="MPT_Adenylyltrnsfr/MoaC-Rel"/>
</dbReference>
<dbReference type="UniPathway" id="UPA00344"/>